<evidence type="ECO:0000313" key="2">
    <source>
        <dbReference type="Proteomes" id="UP000261540"/>
    </source>
</evidence>
<dbReference type="Proteomes" id="UP000261540">
    <property type="component" value="Unplaced"/>
</dbReference>
<organism evidence="1 2">
    <name type="scientific">Paramormyrops kingsleyae</name>
    <dbReference type="NCBI Taxonomy" id="1676925"/>
    <lineage>
        <taxon>Eukaryota</taxon>
        <taxon>Metazoa</taxon>
        <taxon>Chordata</taxon>
        <taxon>Craniata</taxon>
        <taxon>Vertebrata</taxon>
        <taxon>Euteleostomi</taxon>
        <taxon>Actinopterygii</taxon>
        <taxon>Neopterygii</taxon>
        <taxon>Teleostei</taxon>
        <taxon>Osteoglossocephala</taxon>
        <taxon>Osteoglossomorpha</taxon>
        <taxon>Osteoglossiformes</taxon>
        <taxon>Mormyridae</taxon>
        <taxon>Paramormyrops</taxon>
    </lineage>
</organism>
<proteinExistence type="predicted"/>
<dbReference type="Ensembl" id="ENSPKIT00000039686.1">
    <property type="protein sequence ID" value="ENSPKIP00000015225.1"/>
    <property type="gene ID" value="ENSPKIG00000002014.1"/>
</dbReference>
<evidence type="ECO:0000313" key="1">
    <source>
        <dbReference type="Ensembl" id="ENSPKIP00000015225.1"/>
    </source>
</evidence>
<dbReference type="AlphaFoldDB" id="A0A3B3RBD4"/>
<reference evidence="1" key="2">
    <citation type="submission" date="2025-09" db="UniProtKB">
        <authorList>
            <consortium name="Ensembl"/>
        </authorList>
    </citation>
    <scope>IDENTIFICATION</scope>
</reference>
<reference evidence="1" key="1">
    <citation type="submission" date="2025-08" db="UniProtKB">
        <authorList>
            <consortium name="Ensembl"/>
        </authorList>
    </citation>
    <scope>IDENTIFICATION</scope>
</reference>
<protein>
    <submittedName>
        <fullName evidence="1">Uncharacterized protein</fullName>
    </submittedName>
</protein>
<name>A0A3B3RBD4_9TELE</name>
<keyword evidence="2" id="KW-1185">Reference proteome</keyword>
<accession>A0A3B3RBD4</accession>
<sequence length="81" mass="8761">DSERDLGRKAVRCLADSVFFWGGGGSRVQIRKLWVRSLVSLPVVFASAVGLRSHSSDCQHAFQSLVSFRGSMVKDLGPAAP</sequence>